<dbReference type="Proteomes" id="UP000322530">
    <property type="component" value="Unassembled WGS sequence"/>
</dbReference>
<evidence type="ECO:0000313" key="2">
    <source>
        <dbReference type="Proteomes" id="UP000322530"/>
    </source>
</evidence>
<organism evidence="1 2">
    <name type="scientific">Dictyobacter arantiisoli</name>
    <dbReference type="NCBI Taxonomy" id="2014874"/>
    <lineage>
        <taxon>Bacteria</taxon>
        <taxon>Bacillati</taxon>
        <taxon>Chloroflexota</taxon>
        <taxon>Ktedonobacteria</taxon>
        <taxon>Ktedonobacterales</taxon>
        <taxon>Dictyobacteraceae</taxon>
        <taxon>Dictyobacter</taxon>
    </lineage>
</organism>
<proteinExistence type="predicted"/>
<keyword evidence="2" id="KW-1185">Reference proteome</keyword>
<gene>
    <name evidence="1" type="ORF">KDI_27340</name>
</gene>
<dbReference type="EMBL" id="BIXY01000038">
    <property type="protein sequence ID" value="GCF09170.1"/>
    <property type="molecule type" value="Genomic_DNA"/>
</dbReference>
<name>A0A5A5TCD2_9CHLR</name>
<reference evidence="1 2" key="1">
    <citation type="submission" date="2019-01" db="EMBL/GenBank/DDBJ databases">
        <title>Draft genome sequence of Dictyobacter sp. Uno17.</title>
        <authorList>
            <person name="Wang C.M."/>
            <person name="Zheng Y."/>
            <person name="Sakai Y."/>
            <person name="Abe K."/>
            <person name="Yokota A."/>
            <person name="Yabe S."/>
        </authorList>
    </citation>
    <scope>NUCLEOTIDE SEQUENCE [LARGE SCALE GENOMIC DNA]</scope>
    <source>
        <strain evidence="1 2">Uno17</strain>
    </source>
</reference>
<accession>A0A5A5TCD2</accession>
<evidence type="ECO:0000313" key="1">
    <source>
        <dbReference type="EMBL" id="GCF09170.1"/>
    </source>
</evidence>
<sequence>MVDRYDMAIIAERSCRNSKSHELWWGGYNSNLPIETILIDCPGKAAKHFPDFAEQPKMARSTYEKQDTRDYEIQDGKPGAYALPPGMSCLLFSVKYSRHNSV</sequence>
<comment type="caution">
    <text evidence="1">The sequence shown here is derived from an EMBL/GenBank/DDBJ whole genome shotgun (WGS) entry which is preliminary data.</text>
</comment>
<protein>
    <submittedName>
        <fullName evidence="1">Uncharacterized protein</fullName>
    </submittedName>
</protein>
<dbReference type="AlphaFoldDB" id="A0A5A5TCD2"/>